<gene>
    <name evidence="1" type="ORF">GSTENG00026922001</name>
</gene>
<organism evidence="1">
    <name type="scientific">Tetraodon nigroviridis</name>
    <name type="common">Spotted green pufferfish</name>
    <name type="synonym">Chelonodon nigroviridis</name>
    <dbReference type="NCBI Taxonomy" id="99883"/>
    <lineage>
        <taxon>Eukaryota</taxon>
        <taxon>Metazoa</taxon>
        <taxon>Chordata</taxon>
        <taxon>Craniata</taxon>
        <taxon>Vertebrata</taxon>
        <taxon>Euteleostomi</taxon>
        <taxon>Actinopterygii</taxon>
        <taxon>Neopterygii</taxon>
        <taxon>Teleostei</taxon>
        <taxon>Neoteleostei</taxon>
        <taxon>Acanthomorphata</taxon>
        <taxon>Eupercaria</taxon>
        <taxon>Tetraodontiformes</taxon>
        <taxon>Tetradontoidea</taxon>
        <taxon>Tetraodontidae</taxon>
        <taxon>Tetraodon</taxon>
    </lineage>
</organism>
<dbReference type="KEGG" id="tng:GSTEN00026922G001"/>
<feature type="non-terminal residue" evidence="1">
    <location>
        <position position="75"/>
    </location>
</feature>
<accession>Q4RYK5</accession>
<comment type="caution">
    <text evidence="1">The sequence shown here is derived from an EMBL/GenBank/DDBJ whole genome shotgun (WGS) entry which is preliminary data.</text>
</comment>
<name>Q4RYK5_TETNG</name>
<reference evidence="1" key="1">
    <citation type="journal article" date="2004" name="Nature">
        <title>Genome duplication in the teleost fish Tetraodon nigroviridis reveals the early vertebrate proto-karyotype.</title>
        <authorList>
            <person name="Jaillon O."/>
            <person name="Aury J.-M."/>
            <person name="Brunet F."/>
            <person name="Petit J.-L."/>
            <person name="Stange-Thomann N."/>
            <person name="Mauceli E."/>
            <person name="Bouneau L."/>
            <person name="Fischer C."/>
            <person name="Ozouf-Costaz C."/>
            <person name="Bernot A."/>
            <person name="Nicaud S."/>
            <person name="Jaffe D."/>
            <person name="Fisher S."/>
            <person name="Lutfalla G."/>
            <person name="Dossat C."/>
            <person name="Segurens B."/>
            <person name="Dasilva C."/>
            <person name="Salanoubat M."/>
            <person name="Levy M."/>
            <person name="Boudet N."/>
            <person name="Castellano S."/>
            <person name="Anthouard V."/>
            <person name="Jubin C."/>
            <person name="Castelli V."/>
            <person name="Katinka M."/>
            <person name="Vacherie B."/>
            <person name="Biemont C."/>
            <person name="Skalli Z."/>
            <person name="Cattolico L."/>
            <person name="Poulain J."/>
            <person name="De Berardinis V."/>
            <person name="Cruaud C."/>
            <person name="Duprat S."/>
            <person name="Brottier P."/>
            <person name="Coutanceau J.-P."/>
            <person name="Gouzy J."/>
            <person name="Parra G."/>
            <person name="Lardier G."/>
            <person name="Chapple C."/>
            <person name="McKernan K.J."/>
            <person name="McEwan P."/>
            <person name="Bosak S."/>
            <person name="Kellis M."/>
            <person name="Volff J.-N."/>
            <person name="Guigo R."/>
            <person name="Zody M.C."/>
            <person name="Mesirov J."/>
            <person name="Lindblad-Toh K."/>
            <person name="Birren B."/>
            <person name="Nusbaum C."/>
            <person name="Kahn D."/>
            <person name="Robinson-Rechavi M."/>
            <person name="Laudet V."/>
            <person name="Schachter V."/>
            <person name="Quetier F."/>
            <person name="Saurin W."/>
            <person name="Scarpelli C."/>
            <person name="Wincker P."/>
            <person name="Lander E.S."/>
            <person name="Weissenbach J."/>
            <person name="Roest Crollius H."/>
        </authorList>
    </citation>
    <scope>NUCLEOTIDE SEQUENCE [LARGE SCALE GENOMIC DNA]</scope>
</reference>
<sequence length="75" mass="7853">LPSSDLFQDLSQLQETWLTEVNQSAPRAGLPAGSGHAAAGLVAGCGLRFLTATSSLFLISILRTVSNPSVFCCQM</sequence>
<dbReference type="AlphaFoldDB" id="Q4RYK5"/>
<dbReference type="EMBL" id="CAAE01014976">
    <property type="protein sequence ID" value="CAG06527.1"/>
    <property type="molecule type" value="Genomic_DNA"/>
</dbReference>
<evidence type="ECO:0000313" key="1">
    <source>
        <dbReference type="EMBL" id="CAG06527.1"/>
    </source>
</evidence>
<protein>
    <submittedName>
        <fullName evidence="1">(spotted green pufferfish) hypothetical protein</fullName>
    </submittedName>
</protein>
<proteinExistence type="predicted"/>
<reference evidence="1" key="2">
    <citation type="submission" date="2004-02" db="EMBL/GenBank/DDBJ databases">
        <authorList>
            <consortium name="Genoscope"/>
            <consortium name="Whitehead Institute Centre for Genome Research"/>
        </authorList>
    </citation>
    <scope>NUCLEOTIDE SEQUENCE</scope>
</reference>